<gene>
    <name evidence="2" type="ORF">ADEAN_000397200</name>
</gene>
<dbReference type="VEuPathDB" id="TriTrypDB:ADEAN_000397200"/>
<reference evidence="2 3" key="1">
    <citation type="submission" date="2020-08" db="EMBL/GenBank/DDBJ databases">
        <authorList>
            <person name="Newling K."/>
            <person name="Davey J."/>
            <person name="Forrester S."/>
        </authorList>
    </citation>
    <scope>NUCLEOTIDE SEQUENCE [LARGE SCALE GENOMIC DNA]</scope>
    <source>
        <strain evidence="3">Crithidia deanei Carvalho (ATCC PRA-265)</strain>
    </source>
</reference>
<evidence type="ECO:0000313" key="3">
    <source>
        <dbReference type="Proteomes" id="UP000515908"/>
    </source>
</evidence>
<evidence type="ECO:0000256" key="1">
    <source>
        <dbReference type="SAM" id="MobiDB-lite"/>
    </source>
</evidence>
<dbReference type="OrthoDB" id="269876at2759"/>
<accession>A0A7G2C9I1</accession>
<dbReference type="AlphaFoldDB" id="A0A7G2C9I1"/>
<name>A0A7G2C9I1_9TRYP</name>
<proteinExistence type="predicted"/>
<sequence>MTGLAQLEEQLNNINALNKTSSKALDTFADTSNSISTRARQITRDVRPWEVAQENIALTIEEMSKAARCYHPPPCLAAVLSKKDVSPEAIARCVDYLVYTDDYLASHPPNVYGDEIQSKTSVYIQKIVDISEEIVRTAFIKAFQKPKVPVPDRVLIKNPAALDNVALVVQRLGENFNRLDVLRVDVFSMLEDKITSFIEANFDATYLEEEAGKSSLSSHASMAPVLRHYQKGEHRLLGISASARSCVEEFAACVKDNILVPLDDDYAVAEMPSELAIAAFSIILARAEKLIKFDLSSFNDPSMMFVLSRGQGVGLCPGVRYFRDIIFVGLDMLEELWNWKTLSTKLPGENDNCISYIDSEVEQFMYHVRDLLDGYLNCKGGLKREALLEHTRTLRKVEWIPAPDCTVHESTTNLLYFHKILLANYFGSMKLILYGNTIDATGDLEATKEVEDYLVRCVLGNLQDLLCIGEATIELQDEAEESRKHHIRRSSLMEHAFGADGGKSKISIEVFLINNILFLMENYRREPCFTQRVIPQAPPPPGSRKTDKKAKKSEPQPHYPVRADPVDG</sequence>
<dbReference type="Proteomes" id="UP000515908">
    <property type="component" value="Chromosome 07"/>
</dbReference>
<protein>
    <submittedName>
        <fullName evidence="2">Uncharacterized protein</fullName>
    </submittedName>
</protein>
<dbReference type="EMBL" id="LR877151">
    <property type="protein sequence ID" value="CAD2216510.1"/>
    <property type="molecule type" value="Genomic_DNA"/>
</dbReference>
<keyword evidence="3" id="KW-1185">Reference proteome</keyword>
<feature type="region of interest" description="Disordered" evidence="1">
    <location>
        <begin position="531"/>
        <end position="568"/>
    </location>
</feature>
<organism evidence="2 3">
    <name type="scientific">Angomonas deanei</name>
    <dbReference type="NCBI Taxonomy" id="59799"/>
    <lineage>
        <taxon>Eukaryota</taxon>
        <taxon>Discoba</taxon>
        <taxon>Euglenozoa</taxon>
        <taxon>Kinetoplastea</taxon>
        <taxon>Metakinetoplastina</taxon>
        <taxon>Trypanosomatida</taxon>
        <taxon>Trypanosomatidae</taxon>
        <taxon>Strigomonadinae</taxon>
        <taxon>Angomonas</taxon>
    </lineage>
</organism>
<evidence type="ECO:0000313" key="2">
    <source>
        <dbReference type="EMBL" id="CAD2216510.1"/>
    </source>
</evidence>